<evidence type="ECO:0000256" key="6">
    <source>
        <dbReference type="ARBA" id="ARBA00023004"/>
    </source>
</evidence>
<dbReference type="GO" id="GO:0051213">
    <property type="term" value="F:dioxygenase activity"/>
    <property type="evidence" value="ECO:0007669"/>
    <property type="project" value="UniProtKB-KW"/>
</dbReference>
<organism evidence="9 10">
    <name type="scientific">Paraburkholderia caribensis MBA4</name>
    <dbReference type="NCBI Taxonomy" id="1323664"/>
    <lineage>
        <taxon>Bacteria</taxon>
        <taxon>Pseudomonadati</taxon>
        <taxon>Pseudomonadota</taxon>
        <taxon>Betaproteobacteria</taxon>
        <taxon>Burkholderiales</taxon>
        <taxon>Burkholderiaceae</taxon>
        <taxon>Paraburkholderia</taxon>
    </lineage>
</organism>
<dbReference type="GeneID" id="69970190"/>
<dbReference type="Pfam" id="PF00848">
    <property type="entry name" value="Ring_hydroxyl_A"/>
    <property type="match status" value="1"/>
</dbReference>
<evidence type="ECO:0000256" key="5">
    <source>
        <dbReference type="ARBA" id="ARBA00023002"/>
    </source>
</evidence>
<proteinExistence type="inferred from homology"/>
<dbReference type="PANTHER" id="PTHR43756:SF5">
    <property type="entry name" value="CHOLINE MONOOXYGENASE, CHLOROPLASTIC"/>
    <property type="match status" value="1"/>
</dbReference>
<dbReference type="CDD" id="cd03469">
    <property type="entry name" value="Rieske_RO_Alpha_N"/>
    <property type="match status" value="1"/>
</dbReference>
<keyword evidence="5" id="KW-0560">Oxidoreductase</keyword>
<dbReference type="Proteomes" id="UP000019146">
    <property type="component" value="Chromosome 2"/>
</dbReference>
<dbReference type="RefSeq" id="WP_035989173.1">
    <property type="nucleotide sequence ID" value="NZ_CP012747.1"/>
</dbReference>
<keyword evidence="9" id="KW-0223">Dioxygenase</keyword>
<evidence type="ECO:0000313" key="9">
    <source>
        <dbReference type="EMBL" id="ALL66198.1"/>
    </source>
</evidence>
<dbReference type="InterPro" id="IPR017941">
    <property type="entry name" value="Rieske_2Fe-2S"/>
</dbReference>
<protein>
    <submittedName>
        <fullName evidence="9">Phenylpropionate dioxygenase and related ring-hydroxylating dioxygenase, large terminal subunit</fullName>
    </submittedName>
</protein>
<dbReference type="InterPro" id="IPR015879">
    <property type="entry name" value="Ring_hydroxy_dOase_asu_C_dom"/>
</dbReference>
<dbReference type="EMBL" id="CP012747">
    <property type="protein sequence ID" value="ALL66198.1"/>
    <property type="molecule type" value="Genomic_DNA"/>
</dbReference>
<dbReference type="GO" id="GO:0051537">
    <property type="term" value="F:2 iron, 2 sulfur cluster binding"/>
    <property type="evidence" value="ECO:0007669"/>
    <property type="project" value="UniProtKB-KW"/>
</dbReference>
<dbReference type="AlphaFoldDB" id="A0A0P0RCR4"/>
<gene>
    <name evidence="9" type="ORF">K788_0002721</name>
</gene>
<comment type="cofactor">
    <cofactor evidence="1">
        <name>Fe cation</name>
        <dbReference type="ChEBI" id="CHEBI:24875"/>
    </cofactor>
</comment>
<accession>A0A0P0RCR4</accession>
<feature type="domain" description="Rieske" evidence="8">
    <location>
        <begin position="43"/>
        <end position="149"/>
    </location>
</feature>
<reference evidence="9 10" key="1">
    <citation type="journal article" date="2014" name="Genome Announc.">
        <title>Draft Genome Sequence of the Haloacid-Degrading Burkholderia caribensis Strain MBA4.</title>
        <authorList>
            <person name="Pan Y."/>
            <person name="Kong K.F."/>
            <person name="Tsang J.S."/>
        </authorList>
    </citation>
    <scope>NUCLEOTIDE SEQUENCE [LARGE SCALE GENOMIC DNA]</scope>
    <source>
        <strain evidence="9 10">MBA4</strain>
    </source>
</reference>
<dbReference type="KEGG" id="bcai:K788_0002721"/>
<keyword evidence="6" id="KW-0408">Iron</keyword>
<evidence type="ECO:0000256" key="4">
    <source>
        <dbReference type="ARBA" id="ARBA00022723"/>
    </source>
</evidence>
<keyword evidence="7" id="KW-0411">Iron-sulfur</keyword>
<dbReference type="SUPFAM" id="SSF55961">
    <property type="entry name" value="Bet v1-like"/>
    <property type="match status" value="1"/>
</dbReference>
<evidence type="ECO:0000256" key="7">
    <source>
        <dbReference type="ARBA" id="ARBA00023014"/>
    </source>
</evidence>
<dbReference type="PROSITE" id="PS51296">
    <property type="entry name" value="RIESKE"/>
    <property type="match status" value="1"/>
</dbReference>
<dbReference type="InterPro" id="IPR001663">
    <property type="entry name" value="Rng_hydr_dOase-A"/>
</dbReference>
<dbReference type="PANTHER" id="PTHR43756">
    <property type="entry name" value="CHOLINE MONOOXYGENASE, CHLOROPLASTIC"/>
    <property type="match status" value="1"/>
</dbReference>
<dbReference type="Gene3D" id="3.90.380.10">
    <property type="entry name" value="Naphthalene 1,2-dioxygenase Alpha Subunit, Chain A, domain 1"/>
    <property type="match status" value="1"/>
</dbReference>
<evidence type="ECO:0000256" key="2">
    <source>
        <dbReference type="ARBA" id="ARBA00008751"/>
    </source>
</evidence>
<keyword evidence="3" id="KW-0001">2Fe-2S</keyword>
<name>A0A0P0RCR4_9BURK</name>
<sequence length="426" mass="48284">MKVSADIRALVDRRKKGYSLEAPFYLSEEIFSLDMDAIFRQHWIQVAVEPDIPEPGDYVTVELGNDSILIVRDDDMQVRAFHNVCRHRGARLCNEDKGSVGNIVCPYHSWTYNLSGELMFAEHMGEKFDRCKHSLKSVHVENLAGLIFVCLAEQPPVDFAVMRAAMEPYLLPHDLPNCKIAAQIDIIEKGNWKLTMENNRECYHCVANHPELTISLYEYGFGYQRSPANAEGMDAFERTCIEREKQWEEMGLPSVEIDQLSDVTGFRTQRLPLDRSGESQTLDAKVASKKLLGGFEQADLGGLSFWTQPNSWHHFMSDHIVTFSVIPLSAGETLVRTKWLVHKDAVEGVDYDVANLTAVWNATNDQDRTLVEFSQRGASSSAYEPGPYSPYTEGLVEKFSDWYVRRLAAHVESPVAEQRTINIKAV</sequence>
<dbReference type="PRINTS" id="PR00090">
    <property type="entry name" value="RNGDIOXGNASE"/>
</dbReference>
<dbReference type="Pfam" id="PF00355">
    <property type="entry name" value="Rieske"/>
    <property type="match status" value="1"/>
</dbReference>
<evidence type="ECO:0000256" key="1">
    <source>
        <dbReference type="ARBA" id="ARBA00001962"/>
    </source>
</evidence>
<evidence type="ECO:0000313" key="10">
    <source>
        <dbReference type="Proteomes" id="UP000019146"/>
    </source>
</evidence>
<dbReference type="GO" id="GO:0005506">
    <property type="term" value="F:iron ion binding"/>
    <property type="evidence" value="ECO:0007669"/>
    <property type="project" value="InterPro"/>
</dbReference>
<dbReference type="Gene3D" id="2.102.10.10">
    <property type="entry name" value="Rieske [2Fe-2S] iron-sulphur domain"/>
    <property type="match status" value="1"/>
</dbReference>
<comment type="similarity">
    <text evidence="2">Belongs to the bacterial ring-hydroxylating dioxygenase alpha subunit family.</text>
</comment>
<keyword evidence="4" id="KW-0479">Metal-binding</keyword>
<dbReference type="InterPro" id="IPR036922">
    <property type="entry name" value="Rieske_2Fe-2S_sf"/>
</dbReference>
<dbReference type="CDD" id="cd08884">
    <property type="entry name" value="RHO_alpha_C_GbcA-like"/>
    <property type="match status" value="1"/>
</dbReference>
<evidence type="ECO:0000256" key="3">
    <source>
        <dbReference type="ARBA" id="ARBA00022714"/>
    </source>
</evidence>
<dbReference type="SUPFAM" id="SSF50022">
    <property type="entry name" value="ISP domain"/>
    <property type="match status" value="1"/>
</dbReference>
<evidence type="ECO:0000259" key="8">
    <source>
        <dbReference type="PROSITE" id="PS51296"/>
    </source>
</evidence>